<dbReference type="Gene3D" id="1.10.510.10">
    <property type="entry name" value="Transferase(Phosphotransferase) domain 1"/>
    <property type="match status" value="1"/>
</dbReference>
<comment type="caution">
    <text evidence="2">The sequence shown here is derived from an EMBL/GenBank/DDBJ whole genome shotgun (WGS) entry which is preliminary data.</text>
</comment>
<evidence type="ECO:0000313" key="3">
    <source>
        <dbReference type="Proteomes" id="UP000824049"/>
    </source>
</evidence>
<reference evidence="2" key="1">
    <citation type="journal article" date="2021" name="PeerJ">
        <title>Extensive microbial diversity within the chicken gut microbiome revealed by metagenomics and culture.</title>
        <authorList>
            <person name="Gilroy R."/>
            <person name="Ravi A."/>
            <person name="Getino M."/>
            <person name="Pursley I."/>
            <person name="Horton D.L."/>
            <person name="Alikhan N.F."/>
            <person name="Baker D."/>
            <person name="Gharbi K."/>
            <person name="Hall N."/>
            <person name="Watson M."/>
            <person name="Adriaenssens E.M."/>
            <person name="Foster-Nyarko E."/>
            <person name="Jarju S."/>
            <person name="Secka A."/>
            <person name="Antonio M."/>
            <person name="Oren A."/>
            <person name="Chaudhuri R.R."/>
            <person name="La Ragione R."/>
            <person name="Hildebrand F."/>
            <person name="Pallen M.J."/>
        </authorList>
    </citation>
    <scope>NUCLEOTIDE SEQUENCE</scope>
    <source>
        <strain evidence="2">CHK179-28034</strain>
    </source>
</reference>
<evidence type="ECO:0000259" key="1">
    <source>
        <dbReference type="PROSITE" id="PS50011"/>
    </source>
</evidence>
<evidence type="ECO:0000313" key="2">
    <source>
        <dbReference type="EMBL" id="HIZ40719.1"/>
    </source>
</evidence>
<dbReference type="InterPro" id="IPR000719">
    <property type="entry name" value="Prot_kinase_dom"/>
</dbReference>
<gene>
    <name evidence="2" type="ORF">H9968_12520</name>
</gene>
<feature type="domain" description="Protein kinase" evidence="1">
    <location>
        <begin position="6"/>
        <end position="232"/>
    </location>
</feature>
<reference evidence="2" key="2">
    <citation type="submission" date="2021-04" db="EMBL/GenBank/DDBJ databases">
        <authorList>
            <person name="Gilroy R."/>
        </authorList>
    </citation>
    <scope>NUCLEOTIDE SEQUENCE</scope>
    <source>
        <strain evidence="2">CHK179-28034</strain>
    </source>
</reference>
<dbReference type="PROSITE" id="PS50011">
    <property type="entry name" value="PROTEIN_KINASE_DOM"/>
    <property type="match status" value="1"/>
</dbReference>
<dbReference type="AlphaFoldDB" id="A0A9D2J9M2"/>
<name>A0A9D2J9M2_9FIRM</name>
<dbReference type="SUPFAM" id="SSF56112">
    <property type="entry name" value="Protein kinase-like (PK-like)"/>
    <property type="match status" value="1"/>
</dbReference>
<accession>A0A9D2J9M2</accession>
<dbReference type="EMBL" id="DXBR01000113">
    <property type="protein sequence ID" value="HIZ40719.1"/>
    <property type="molecule type" value="Genomic_DNA"/>
</dbReference>
<dbReference type="InterPro" id="IPR011009">
    <property type="entry name" value="Kinase-like_dom_sf"/>
</dbReference>
<protein>
    <recommendedName>
        <fullName evidence="1">Protein kinase domain-containing protein</fullName>
    </recommendedName>
</protein>
<organism evidence="2 3">
    <name type="scientific">Candidatus Anaerobutyricum stercoris</name>
    <dbReference type="NCBI Taxonomy" id="2838457"/>
    <lineage>
        <taxon>Bacteria</taxon>
        <taxon>Bacillati</taxon>
        <taxon>Bacillota</taxon>
        <taxon>Clostridia</taxon>
        <taxon>Lachnospirales</taxon>
        <taxon>Lachnospiraceae</taxon>
        <taxon>Anaerobutyricum</taxon>
    </lineage>
</organism>
<sequence length="232" mass="27083">MVPTHFTSIEFFQKKKDITLYRAADETQRYILKSIITKDTSVRQAFYDEYETLSALRHPSIPVYYWLREDYQVPGQKSGTLTLCMEDCSQPAPFSLFSIGELCRILYKTTDILSYLLENGVLYTDLNPSNLIISEAHGDYAVTLVDYTYCYYFLRNPYPAYPLRFSYNISPQLKGQQFLIQALTFLLYDLVEENHIEQLPSPVYQLLETGRNPSEELSLHDFQEMLRHCGAR</sequence>
<dbReference type="GO" id="GO:0005524">
    <property type="term" value="F:ATP binding"/>
    <property type="evidence" value="ECO:0007669"/>
    <property type="project" value="InterPro"/>
</dbReference>
<proteinExistence type="predicted"/>
<dbReference type="Proteomes" id="UP000824049">
    <property type="component" value="Unassembled WGS sequence"/>
</dbReference>
<dbReference type="GO" id="GO:0004672">
    <property type="term" value="F:protein kinase activity"/>
    <property type="evidence" value="ECO:0007669"/>
    <property type="project" value="InterPro"/>
</dbReference>